<accession>A0AAJ0BPR1</accession>
<protein>
    <recommendedName>
        <fullName evidence="3">G domain-containing protein</fullName>
    </recommendedName>
</protein>
<comment type="caution">
    <text evidence="1">The sequence shown here is derived from an EMBL/GenBank/DDBJ whole genome shotgun (WGS) entry which is preliminary data.</text>
</comment>
<keyword evidence="2" id="KW-1185">Reference proteome</keyword>
<dbReference type="Proteomes" id="UP001244011">
    <property type="component" value="Unassembled WGS sequence"/>
</dbReference>
<dbReference type="AlphaFoldDB" id="A0AAJ0BPR1"/>
<proteinExistence type="predicted"/>
<evidence type="ECO:0008006" key="3">
    <source>
        <dbReference type="Google" id="ProtNLM"/>
    </source>
</evidence>
<gene>
    <name evidence="1" type="ORF">QBC33DRAFT_290822</name>
</gene>
<evidence type="ECO:0000313" key="1">
    <source>
        <dbReference type="EMBL" id="KAK1762219.1"/>
    </source>
</evidence>
<sequence length="497" mass="53043">METNNDLSTLFALPPSSEFLSQCPAFRLLVLGNAESTKVDIFSKIFGVTLPKNHLAAAFSPGHDITQELELDGQNSRLIIHTSPNFGSGDEQAYARVCDFLKARQSPSAAPADRIHCIWYCVACDEDRSVHGLEADFLAHLRSAAAPDTPPAVLVFTKYEELVGRARLEWSRDERRSGAASSVAVSHLIGDLASRRFEERIGGRWDGIVGGGGRVARVCVANDDGGDGGVGGGRSGFDALTGTTVAALKDWNAKLAFAAAQRNSPSISTQFAANIAAEYFTVDTGHARKRSGVEVGGILRDFFAKATQVFNLKDRDALLLAPHLLDSVLAAAFESRDELGLLQDALEGGDGDGGGAHQQPLIGLLSPHDRACLLAQALAQTALFFHGLATAQWAQGDPAVGLTEQSIGRELREMRLGTGRKSVIEVVEASPIFTQCFSRSEISELIVRAVEQTQEVGAGQNPISVSSELKDIPLTSVNDRGRDDLVLPCGMTIVPLT</sequence>
<reference evidence="1" key="1">
    <citation type="submission" date="2023-06" db="EMBL/GenBank/DDBJ databases">
        <title>Genome-scale phylogeny and comparative genomics of the fungal order Sordariales.</title>
        <authorList>
            <consortium name="Lawrence Berkeley National Laboratory"/>
            <person name="Hensen N."/>
            <person name="Bonometti L."/>
            <person name="Westerberg I."/>
            <person name="Brannstrom I.O."/>
            <person name="Guillou S."/>
            <person name="Cros-Aarteil S."/>
            <person name="Calhoun S."/>
            <person name="Haridas S."/>
            <person name="Kuo A."/>
            <person name="Mondo S."/>
            <person name="Pangilinan J."/>
            <person name="Riley R."/>
            <person name="Labutti K."/>
            <person name="Andreopoulos B."/>
            <person name="Lipzen A."/>
            <person name="Chen C."/>
            <person name="Yanf M."/>
            <person name="Daum C."/>
            <person name="Ng V."/>
            <person name="Clum A."/>
            <person name="Steindorff A."/>
            <person name="Ohm R."/>
            <person name="Martin F."/>
            <person name="Silar P."/>
            <person name="Natvig D."/>
            <person name="Lalanne C."/>
            <person name="Gautier V."/>
            <person name="Ament-Velasquez S.L."/>
            <person name="Kruys A."/>
            <person name="Hutchinson M.I."/>
            <person name="Powell A.J."/>
            <person name="Barry K."/>
            <person name="Miller A.N."/>
            <person name="Grigoriev I.V."/>
            <person name="Debuchy R."/>
            <person name="Gladieux P."/>
            <person name="Thoren M.H."/>
            <person name="Johannesson H."/>
        </authorList>
    </citation>
    <scope>NUCLEOTIDE SEQUENCE</scope>
    <source>
        <strain evidence="1">8032-3</strain>
    </source>
</reference>
<dbReference type="GeneID" id="85306522"/>
<dbReference type="RefSeq" id="XP_060278432.1">
    <property type="nucleotide sequence ID" value="XM_060423335.1"/>
</dbReference>
<name>A0AAJ0BPR1_9PEZI</name>
<dbReference type="EMBL" id="MU839041">
    <property type="protein sequence ID" value="KAK1762219.1"/>
    <property type="molecule type" value="Genomic_DNA"/>
</dbReference>
<organism evidence="1 2">
    <name type="scientific">Phialemonium atrogriseum</name>
    <dbReference type="NCBI Taxonomy" id="1093897"/>
    <lineage>
        <taxon>Eukaryota</taxon>
        <taxon>Fungi</taxon>
        <taxon>Dikarya</taxon>
        <taxon>Ascomycota</taxon>
        <taxon>Pezizomycotina</taxon>
        <taxon>Sordariomycetes</taxon>
        <taxon>Sordariomycetidae</taxon>
        <taxon>Cephalothecales</taxon>
        <taxon>Cephalothecaceae</taxon>
        <taxon>Phialemonium</taxon>
    </lineage>
</organism>
<evidence type="ECO:0000313" key="2">
    <source>
        <dbReference type="Proteomes" id="UP001244011"/>
    </source>
</evidence>